<dbReference type="AlphaFoldDB" id="A0A382IYB6"/>
<evidence type="ECO:0000259" key="1">
    <source>
        <dbReference type="Pfam" id="PF00535"/>
    </source>
</evidence>
<name>A0A382IYB6_9ZZZZ</name>
<evidence type="ECO:0000313" key="2">
    <source>
        <dbReference type="EMBL" id="SVC03561.1"/>
    </source>
</evidence>
<dbReference type="Gene3D" id="3.90.550.10">
    <property type="entry name" value="Spore Coat Polysaccharide Biosynthesis Protein SpsA, Chain A"/>
    <property type="match status" value="1"/>
</dbReference>
<reference evidence="2" key="1">
    <citation type="submission" date="2018-05" db="EMBL/GenBank/DDBJ databases">
        <authorList>
            <person name="Lanie J.A."/>
            <person name="Ng W.-L."/>
            <person name="Kazmierczak K.M."/>
            <person name="Andrzejewski T.M."/>
            <person name="Davidsen T.M."/>
            <person name="Wayne K.J."/>
            <person name="Tettelin H."/>
            <person name="Glass J.I."/>
            <person name="Rusch D."/>
            <person name="Podicherti R."/>
            <person name="Tsui H.-C.T."/>
            <person name="Winkler M.E."/>
        </authorList>
    </citation>
    <scope>NUCLEOTIDE SEQUENCE</scope>
</reference>
<organism evidence="2">
    <name type="scientific">marine metagenome</name>
    <dbReference type="NCBI Taxonomy" id="408172"/>
    <lineage>
        <taxon>unclassified sequences</taxon>
        <taxon>metagenomes</taxon>
        <taxon>ecological metagenomes</taxon>
    </lineage>
</organism>
<dbReference type="PANTHER" id="PTHR48090">
    <property type="entry name" value="UNDECAPRENYL-PHOSPHATE 4-DEOXY-4-FORMAMIDO-L-ARABINOSE TRANSFERASE-RELATED"/>
    <property type="match status" value="1"/>
</dbReference>
<feature type="domain" description="Glycosyltransferase 2-like" evidence="1">
    <location>
        <begin position="16"/>
        <end position="167"/>
    </location>
</feature>
<dbReference type="InterPro" id="IPR050256">
    <property type="entry name" value="Glycosyltransferase_2"/>
</dbReference>
<accession>A0A382IYB6</accession>
<sequence>MTNTQNINNNLSDLTLVIPAKEETDCLSHVLEELQNYNLEKIIVIPTNASLPNNWAFQNIKIINQNKNGYGNALLEGIENVRTKYFCIFNADGSFNPKEINDMLNLTDNYDFIFGSRYIRNGKSDDDTFLTVIGNYIFSKIGKIFFNIKLSDILYTYVIGNTSKFKELDVISNDFCFCVEFPIKVEKNKFSYIDSPSHERSRISGKKNVNEFIDGFKILLKMIKLFFKI</sequence>
<dbReference type="Pfam" id="PF00535">
    <property type="entry name" value="Glycos_transf_2"/>
    <property type="match status" value="1"/>
</dbReference>
<dbReference type="EMBL" id="UINC01069855">
    <property type="protein sequence ID" value="SVC03561.1"/>
    <property type="molecule type" value="Genomic_DNA"/>
</dbReference>
<dbReference type="SUPFAM" id="SSF53448">
    <property type="entry name" value="Nucleotide-diphospho-sugar transferases"/>
    <property type="match status" value="1"/>
</dbReference>
<gene>
    <name evidence="2" type="ORF">METZ01_LOCUS256415</name>
</gene>
<dbReference type="InterPro" id="IPR029044">
    <property type="entry name" value="Nucleotide-diphossugar_trans"/>
</dbReference>
<dbReference type="PANTHER" id="PTHR48090:SF7">
    <property type="entry name" value="RFBJ PROTEIN"/>
    <property type="match status" value="1"/>
</dbReference>
<proteinExistence type="predicted"/>
<protein>
    <recommendedName>
        <fullName evidence="1">Glycosyltransferase 2-like domain-containing protein</fullName>
    </recommendedName>
</protein>
<dbReference type="InterPro" id="IPR001173">
    <property type="entry name" value="Glyco_trans_2-like"/>
</dbReference>